<evidence type="ECO:0000256" key="1">
    <source>
        <dbReference type="SAM" id="Phobius"/>
    </source>
</evidence>
<feature type="domain" description="Endonuclease/exonuclease/phosphatase" evidence="2">
    <location>
        <begin position="114"/>
        <end position="413"/>
    </location>
</feature>
<evidence type="ECO:0000259" key="2">
    <source>
        <dbReference type="Pfam" id="PF19580"/>
    </source>
</evidence>
<keyword evidence="1" id="KW-0812">Transmembrane</keyword>
<reference evidence="3 4" key="1">
    <citation type="submission" date="2019-03" db="EMBL/GenBank/DDBJ databases">
        <title>Genomic Encyclopedia of Type Strains, Phase III (KMG-III): the genomes of soil and plant-associated and newly described type strains.</title>
        <authorList>
            <person name="Whitman W."/>
        </authorList>
    </citation>
    <scope>NUCLEOTIDE SEQUENCE [LARGE SCALE GENOMIC DNA]</scope>
    <source>
        <strain evidence="3 4">CGMCC 1.12802</strain>
    </source>
</reference>
<dbReference type="PANTHER" id="PTHR42834">
    <property type="entry name" value="ENDONUCLEASE/EXONUCLEASE/PHOSPHATASE FAMILY PROTEIN (AFU_ORTHOLOGUE AFUA_3G09210)"/>
    <property type="match status" value="1"/>
</dbReference>
<proteinExistence type="predicted"/>
<evidence type="ECO:0000313" key="3">
    <source>
        <dbReference type="EMBL" id="TDX84468.1"/>
    </source>
</evidence>
<keyword evidence="1" id="KW-0472">Membrane</keyword>
<dbReference type="InterPro" id="IPR005135">
    <property type="entry name" value="Endo/exonuclease/phosphatase"/>
</dbReference>
<dbReference type="EMBL" id="SOEO01000002">
    <property type="protein sequence ID" value="TDX84468.1"/>
    <property type="molecule type" value="Genomic_DNA"/>
</dbReference>
<dbReference type="SUPFAM" id="SSF56219">
    <property type="entry name" value="DNase I-like"/>
    <property type="match status" value="1"/>
</dbReference>
<comment type="caution">
    <text evidence="3">The sequence shown here is derived from an EMBL/GenBank/DDBJ whole genome shotgun (WGS) entry which is preliminary data.</text>
</comment>
<dbReference type="Gene3D" id="3.60.10.10">
    <property type="entry name" value="Endonuclease/exonuclease/phosphatase"/>
    <property type="match status" value="1"/>
</dbReference>
<dbReference type="AlphaFoldDB" id="A0A4R8IF92"/>
<dbReference type="Pfam" id="PF19580">
    <property type="entry name" value="Exo_endo_phos_3"/>
    <property type="match status" value="1"/>
</dbReference>
<feature type="transmembrane region" description="Helical" evidence="1">
    <location>
        <begin position="12"/>
        <end position="32"/>
    </location>
</feature>
<organism evidence="3 4">
    <name type="scientific">Epilithonimonas xixisoli</name>
    <dbReference type="NCBI Taxonomy" id="1476462"/>
    <lineage>
        <taxon>Bacteria</taxon>
        <taxon>Pseudomonadati</taxon>
        <taxon>Bacteroidota</taxon>
        <taxon>Flavobacteriia</taxon>
        <taxon>Flavobacteriales</taxon>
        <taxon>Weeksellaceae</taxon>
        <taxon>Chryseobacterium group</taxon>
        <taxon>Epilithonimonas</taxon>
    </lineage>
</organism>
<accession>A0A4R8IF92</accession>
<sequence length="417" mass="47088">MQLSKKNYFCSLTYFTMKHIFSLIAIFSISLLSAQQKKQVRVATVGFLNVENLWDTIRSADYIDGTKDITNPAFHRSVPLDSIKYLEVTEKDYAGPWNDEALKGKKVVRIQGGSEEFTPKSGKNYTYNVYKQKLENGAKVISEMGKAYTNTAPVVVGLIEVENRQVIEDLVKEPSIAKYDYGIAHYNSYDYRGIDVAFIYQKRRFSPSKSWKKEVKIFGEGGRREYTRDIVVLTGFLDNEKVAFFLNHWPSRRGGEAASLPKRNAAAAVLKQQMDSVQALDPSTKMFAMGDFNDDPVSSSLKNGLKAVGNPKDLSETSPYLNLMYPLYKKGVASLAYQDAPNLFDQIIVSSNLYAPKNEVRKDYTVFKAEIFAPAYLVTKEGNYKGYPFRSWAGDKFTGGYSDHFPAFVILQKDPTP</sequence>
<dbReference type="GO" id="GO:0003824">
    <property type="term" value="F:catalytic activity"/>
    <property type="evidence" value="ECO:0007669"/>
    <property type="project" value="InterPro"/>
</dbReference>
<evidence type="ECO:0000313" key="4">
    <source>
        <dbReference type="Proteomes" id="UP000295313"/>
    </source>
</evidence>
<name>A0A4R8IF92_9FLAO</name>
<keyword evidence="1" id="KW-1133">Transmembrane helix</keyword>
<keyword evidence="4" id="KW-1185">Reference proteome</keyword>
<dbReference type="PANTHER" id="PTHR42834:SF1">
    <property type="entry name" value="ENDONUCLEASE_EXONUCLEASE_PHOSPHATASE FAMILY PROTEIN (AFU_ORTHOLOGUE AFUA_3G09210)"/>
    <property type="match status" value="1"/>
</dbReference>
<gene>
    <name evidence="3" type="ORF">B0I22_2088</name>
</gene>
<protein>
    <recommendedName>
        <fullName evidence="2">Endonuclease/exonuclease/phosphatase domain-containing protein</fullName>
    </recommendedName>
</protein>
<dbReference type="InterPro" id="IPR036691">
    <property type="entry name" value="Endo/exonu/phosph_ase_sf"/>
</dbReference>
<dbReference type="Proteomes" id="UP000295313">
    <property type="component" value="Unassembled WGS sequence"/>
</dbReference>